<keyword evidence="10" id="KW-1185">Reference proteome</keyword>
<dbReference type="PANTHER" id="PTHR42803">
    <property type="entry name" value="ACYL-COA DEHYDROGENASE"/>
    <property type="match status" value="1"/>
</dbReference>
<dbReference type="Pfam" id="PF02770">
    <property type="entry name" value="Acyl-CoA_dh_M"/>
    <property type="match status" value="1"/>
</dbReference>
<evidence type="ECO:0000313" key="9">
    <source>
        <dbReference type="EMBL" id="SIT46299.1"/>
    </source>
</evidence>
<dbReference type="PANTHER" id="PTHR42803:SF3">
    <property type="entry name" value="ACYL-COA DEHYDROGENASE-RELATED"/>
    <property type="match status" value="1"/>
</dbReference>
<evidence type="ECO:0000259" key="5">
    <source>
        <dbReference type="Pfam" id="PF00441"/>
    </source>
</evidence>
<dbReference type="Pfam" id="PF12806">
    <property type="entry name" value="Acyl-CoA_dh_C"/>
    <property type="match status" value="1"/>
</dbReference>
<dbReference type="GO" id="GO:0016627">
    <property type="term" value="F:oxidoreductase activity, acting on the CH-CH group of donors"/>
    <property type="evidence" value="ECO:0007669"/>
    <property type="project" value="InterPro"/>
</dbReference>
<dbReference type="STRING" id="1247936.BN2475_640030"/>
<reference evidence="9 10" key="1">
    <citation type="submission" date="2016-12" db="EMBL/GenBank/DDBJ databases">
        <authorList>
            <person name="Song W.-J."/>
            <person name="Kurnit D.M."/>
        </authorList>
    </citation>
    <scope>NUCLEOTIDE SEQUENCE [LARGE SCALE GENOMIC DNA]</scope>
    <source>
        <strain evidence="9 10">STM7296</strain>
    </source>
</reference>
<evidence type="ECO:0000259" key="8">
    <source>
        <dbReference type="Pfam" id="PF12806"/>
    </source>
</evidence>
<dbReference type="InterPro" id="IPR052166">
    <property type="entry name" value="Diverse_Acyl-CoA_DH"/>
</dbReference>
<dbReference type="InterPro" id="IPR006091">
    <property type="entry name" value="Acyl-CoA_Oxase/DH_mid-dom"/>
</dbReference>
<keyword evidence="3" id="KW-0285">Flavoprotein</keyword>
<dbReference type="InterPro" id="IPR009075">
    <property type="entry name" value="AcylCo_DH/oxidase_C"/>
</dbReference>
<dbReference type="InterPro" id="IPR025878">
    <property type="entry name" value="Acyl-CoA_dh-like_C_dom"/>
</dbReference>
<dbReference type="Gene3D" id="1.10.540.10">
    <property type="entry name" value="Acyl-CoA dehydrogenase/oxidase, N-terminal domain"/>
    <property type="match status" value="1"/>
</dbReference>
<dbReference type="Proteomes" id="UP000187012">
    <property type="component" value="Unassembled WGS sequence"/>
</dbReference>
<dbReference type="InterPro" id="IPR013786">
    <property type="entry name" value="AcylCoA_DH/ox_N"/>
</dbReference>
<proteinExistence type="inferred from homology"/>
<organism evidence="9 10">
    <name type="scientific">Paraburkholderia ribeironis</name>
    <dbReference type="NCBI Taxonomy" id="1247936"/>
    <lineage>
        <taxon>Bacteria</taxon>
        <taxon>Pseudomonadati</taxon>
        <taxon>Pseudomonadota</taxon>
        <taxon>Betaproteobacteria</taxon>
        <taxon>Burkholderiales</taxon>
        <taxon>Burkholderiaceae</taxon>
        <taxon>Paraburkholderia</taxon>
    </lineage>
</organism>
<protein>
    <submittedName>
        <fullName evidence="9">Acyl-CoA dehydrogenase domain protein</fullName>
    </submittedName>
</protein>
<comment type="cofactor">
    <cofactor evidence="1">
        <name>FAD</name>
        <dbReference type="ChEBI" id="CHEBI:57692"/>
    </cofactor>
</comment>
<evidence type="ECO:0000256" key="3">
    <source>
        <dbReference type="ARBA" id="ARBA00022630"/>
    </source>
</evidence>
<feature type="domain" description="Acyl-CoA dehydrogenase/oxidase C-terminal" evidence="5">
    <location>
        <begin position="325"/>
        <end position="490"/>
    </location>
</feature>
<evidence type="ECO:0000259" key="7">
    <source>
        <dbReference type="Pfam" id="PF02771"/>
    </source>
</evidence>
<evidence type="ECO:0000256" key="2">
    <source>
        <dbReference type="ARBA" id="ARBA00009347"/>
    </source>
</evidence>
<evidence type="ECO:0000259" key="6">
    <source>
        <dbReference type="Pfam" id="PF02770"/>
    </source>
</evidence>
<evidence type="ECO:0000256" key="1">
    <source>
        <dbReference type="ARBA" id="ARBA00001974"/>
    </source>
</evidence>
<dbReference type="GO" id="GO:0050660">
    <property type="term" value="F:flavin adenine dinucleotide binding"/>
    <property type="evidence" value="ECO:0007669"/>
    <property type="project" value="InterPro"/>
</dbReference>
<evidence type="ECO:0000256" key="4">
    <source>
        <dbReference type="ARBA" id="ARBA00022827"/>
    </source>
</evidence>
<dbReference type="Pfam" id="PF00441">
    <property type="entry name" value="Acyl-CoA_dh_1"/>
    <property type="match status" value="1"/>
</dbReference>
<sequence length="642" mass="70277">MAQFQSGCADSRERGSAARRVVGFLVVLHSGLTLDGSSFMQDALIINPRDLEFQLFEVLEAEMLTRRTRHADHSRETFTAALDTAHAVAVDRFAPHNRLSDEHEPQFDGQRVTLPAEVKDALDALRATGFLAAGKDYAWGGMQLPSVISFACLSLFKSANIATSSYAMLTTANANVIERFGSAAQKRKYLQALFDGRAFGTMALTEPQAGSSLSDLVTSATPNEDGTYSIRGNKIFISAGDHELSENIVHLVLARIPGGPPGVKGISLFTVPKFHVNDDGSLGARNDVALTGLIHKMGWRGTTSTMLSFGEHGECIGELVGEPHHGLASMFHMMNEARIGVGLGAVMLGYRGYLASLEYARVRPQGRKPDNKNPLDPQVPLIEHADVRRMLLAQKAYVEGAYALCLYAARLVDEQNTGESDAARAEAGLLLDLLTPVVKSWPSQWCLEANSLAIQIHGGYGYTREYPVEQFYRDNRLNMIHEGTHGIQAIDLLGRKVVMKQGAALGLLAREVQRTIEAARSHAPLHAHADALGHAWRDLAATVDALLPALAHDSERALANANAFLEAFGHVVIAWTWLRQAIVANAALAESRSETDTDTDFYRGKLHACQWFFRWELPRVALMLTTLRTLDDTTLSMAPQWF</sequence>
<feature type="domain" description="Acyl-CoA oxidase/dehydrogenase middle" evidence="6">
    <location>
        <begin position="202"/>
        <end position="309"/>
    </location>
</feature>
<dbReference type="InterPro" id="IPR009100">
    <property type="entry name" value="AcylCoA_DH/oxidase_NM_dom_sf"/>
</dbReference>
<dbReference type="SUPFAM" id="SSF56645">
    <property type="entry name" value="Acyl-CoA dehydrogenase NM domain-like"/>
    <property type="match status" value="1"/>
</dbReference>
<comment type="similarity">
    <text evidence="2">Belongs to the acyl-CoA dehydrogenase family.</text>
</comment>
<dbReference type="Gene3D" id="2.40.110.10">
    <property type="entry name" value="Butyryl-CoA Dehydrogenase, subunit A, domain 2"/>
    <property type="match status" value="1"/>
</dbReference>
<feature type="domain" description="Acyl-CoA dehydrogenase/oxidase N-terminal" evidence="7">
    <location>
        <begin position="80"/>
        <end position="196"/>
    </location>
</feature>
<feature type="domain" description="Acetyl-CoA dehydrogenase-like C-terminal" evidence="8">
    <location>
        <begin position="509"/>
        <end position="637"/>
    </location>
</feature>
<dbReference type="InterPro" id="IPR036250">
    <property type="entry name" value="AcylCo_DH-like_C"/>
</dbReference>
<evidence type="ECO:0000313" key="10">
    <source>
        <dbReference type="Proteomes" id="UP000187012"/>
    </source>
</evidence>
<gene>
    <name evidence="9" type="ORF">BN2475_640030</name>
</gene>
<keyword evidence="4" id="KW-0274">FAD</keyword>
<dbReference type="Pfam" id="PF02771">
    <property type="entry name" value="Acyl-CoA_dh_N"/>
    <property type="match status" value="1"/>
</dbReference>
<dbReference type="InterPro" id="IPR046373">
    <property type="entry name" value="Acyl-CoA_Oxase/DH_mid-dom_sf"/>
</dbReference>
<dbReference type="EMBL" id="CYGX02000064">
    <property type="protein sequence ID" value="SIT46299.1"/>
    <property type="molecule type" value="Genomic_DNA"/>
</dbReference>
<dbReference type="AlphaFoldDB" id="A0A1N7SH40"/>
<dbReference type="InterPro" id="IPR037069">
    <property type="entry name" value="AcylCoA_DH/ox_N_sf"/>
</dbReference>
<dbReference type="Gene3D" id="1.20.140.10">
    <property type="entry name" value="Butyryl-CoA Dehydrogenase, subunit A, domain 3"/>
    <property type="match status" value="1"/>
</dbReference>
<dbReference type="SUPFAM" id="SSF47203">
    <property type="entry name" value="Acyl-CoA dehydrogenase C-terminal domain-like"/>
    <property type="match status" value="1"/>
</dbReference>
<accession>A0A1N7SH40</accession>
<name>A0A1N7SH40_9BURK</name>